<dbReference type="AlphaFoldDB" id="A0AB34JA74"/>
<evidence type="ECO:0000313" key="2">
    <source>
        <dbReference type="EMBL" id="KAL1515355.1"/>
    </source>
</evidence>
<accession>A0AB34JA74</accession>
<evidence type="ECO:0000256" key="1">
    <source>
        <dbReference type="SAM" id="MobiDB-lite"/>
    </source>
</evidence>
<gene>
    <name evidence="2" type="ORF">AB1Y20_001984</name>
</gene>
<reference evidence="2 3" key="1">
    <citation type="journal article" date="2024" name="Science">
        <title>Giant polyketide synthase enzymes in the biosynthesis of giant marine polyether toxins.</title>
        <authorList>
            <person name="Fallon T.R."/>
            <person name="Shende V.V."/>
            <person name="Wierzbicki I.H."/>
            <person name="Pendleton A.L."/>
            <person name="Watervoot N.F."/>
            <person name="Auber R.P."/>
            <person name="Gonzalez D.J."/>
            <person name="Wisecaver J.H."/>
            <person name="Moore B.S."/>
        </authorList>
    </citation>
    <scope>NUCLEOTIDE SEQUENCE [LARGE SCALE GENOMIC DNA]</scope>
    <source>
        <strain evidence="2 3">12B1</strain>
    </source>
</reference>
<name>A0AB34JA74_PRYPA</name>
<protein>
    <submittedName>
        <fullName evidence="2">Uncharacterized protein</fullName>
    </submittedName>
</protein>
<dbReference type="EMBL" id="JBGBPQ010000011">
    <property type="protein sequence ID" value="KAL1515355.1"/>
    <property type="molecule type" value="Genomic_DNA"/>
</dbReference>
<proteinExistence type="predicted"/>
<evidence type="ECO:0000313" key="3">
    <source>
        <dbReference type="Proteomes" id="UP001515480"/>
    </source>
</evidence>
<comment type="caution">
    <text evidence="2">The sequence shown here is derived from an EMBL/GenBank/DDBJ whole genome shotgun (WGS) entry which is preliminary data.</text>
</comment>
<organism evidence="2 3">
    <name type="scientific">Prymnesium parvum</name>
    <name type="common">Toxic golden alga</name>
    <dbReference type="NCBI Taxonomy" id="97485"/>
    <lineage>
        <taxon>Eukaryota</taxon>
        <taxon>Haptista</taxon>
        <taxon>Haptophyta</taxon>
        <taxon>Prymnesiophyceae</taxon>
        <taxon>Prymnesiales</taxon>
        <taxon>Prymnesiaceae</taxon>
        <taxon>Prymnesium</taxon>
    </lineage>
</organism>
<keyword evidence="3" id="KW-1185">Reference proteome</keyword>
<dbReference type="Proteomes" id="UP001515480">
    <property type="component" value="Unassembled WGS sequence"/>
</dbReference>
<sequence>MRPHPTGCVYEWRFNRSALTIDPSAFAALLAGGGLNSSKNEYRVKACLEKERESAHDSQRWELHFRTANGRAERILSLAHPAVAARLLSCQANATLSFVGDSYLLQLFASLARALIEWTRRADGSFRWRNSRRASADMEAAVHDDVPTLHVLPHNLTLRFHRSNQFQTLSSVDPLHAAVGKRMRAEQLAVVPSQSFLRAIRPPCAHRYVVQTGAWFAITCARRLARPRALLLLAPTAPPPQSVLAAVDEVHRYGQRNDEEASAALPPQPRDVAAADPTARRSAGGAALTDLCAHEAADQPKCV</sequence>
<feature type="region of interest" description="Disordered" evidence="1">
    <location>
        <begin position="258"/>
        <end position="281"/>
    </location>
</feature>